<gene>
    <name evidence="2" type="ORF">J2S13_000198</name>
</gene>
<feature type="signal peptide" evidence="1">
    <location>
        <begin position="1"/>
        <end position="21"/>
    </location>
</feature>
<dbReference type="AlphaFoldDB" id="A0AAJ1T0Q0"/>
<protein>
    <submittedName>
        <fullName evidence="2">Uncharacterized protein YpuA (DUF1002 family)</fullName>
    </submittedName>
</protein>
<reference evidence="2" key="1">
    <citation type="submission" date="2023-07" db="EMBL/GenBank/DDBJ databases">
        <title>Genomic Encyclopedia of Type Strains, Phase IV (KMG-IV): sequencing the most valuable type-strain genomes for metagenomic binning, comparative biology and taxonomic classification.</title>
        <authorList>
            <person name="Goeker M."/>
        </authorList>
    </citation>
    <scope>NUCLEOTIDE SEQUENCE</scope>
    <source>
        <strain evidence="2">DSM 23947</strain>
    </source>
</reference>
<accession>A0AAJ1T0Q0</accession>
<proteinExistence type="predicted"/>
<evidence type="ECO:0000256" key="1">
    <source>
        <dbReference type="SAM" id="SignalP"/>
    </source>
</evidence>
<sequence length="286" mass="31557">MKRIFSLLAILILSFTMSVKADSVVGDTIVTLGENLTPAQKETVLKDMGVGEDVTTITVSNAEEHKYLGDYVPKAQIGSKAISSTKITTKEKGYGIVVNTNHITWVSKEMYTNALVTAGVKDADIYITAPFDVSGTAALTGILKAYEVSTGEKIPEDQKQVANEEMVTTAKLADSIGQKEATELIQKVKEEIAKQDPKTAEDIKVIINNISNELNIQLTQDQLDQLVSLFDKMKDLNINWDQVNSQLDKAKEKWNDFKNSEEGKGIIQSILDFFKAIFNWIAGLFS</sequence>
<name>A0AAJ1T0Q0_9BACI</name>
<keyword evidence="3" id="KW-1185">Reference proteome</keyword>
<dbReference type="Proteomes" id="UP001237207">
    <property type="component" value="Unassembled WGS sequence"/>
</dbReference>
<evidence type="ECO:0000313" key="2">
    <source>
        <dbReference type="EMBL" id="MDQ0213804.1"/>
    </source>
</evidence>
<dbReference type="EMBL" id="JAUSUC010000002">
    <property type="protein sequence ID" value="MDQ0213804.1"/>
    <property type="molecule type" value="Genomic_DNA"/>
</dbReference>
<dbReference type="RefSeq" id="WP_307255803.1">
    <property type="nucleotide sequence ID" value="NZ_JAUSUC010000002.1"/>
</dbReference>
<keyword evidence="1" id="KW-0732">Signal</keyword>
<feature type="chain" id="PRO_5042513579" evidence="1">
    <location>
        <begin position="22"/>
        <end position="286"/>
    </location>
</feature>
<evidence type="ECO:0000313" key="3">
    <source>
        <dbReference type="Proteomes" id="UP001237207"/>
    </source>
</evidence>
<dbReference type="InterPro" id="IPR009343">
    <property type="entry name" value="DUF1002"/>
</dbReference>
<organism evidence="2 3">
    <name type="scientific">Oikeobacillus pervagus</name>
    <dbReference type="NCBI Taxonomy" id="1325931"/>
    <lineage>
        <taxon>Bacteria</taxon>
        <taxon>Bacillati</taxon>
        <taxon>Bacillota</taxon>
        <taxon>Bacilli</taxon>
        <taxon>Bacillales</taxon>
        <taxon>Bacillaceae</taxon>
        <taxon>Oikeobacillus</taxon>
    </lineage>
</organism>
<dbReference type="Pfam" id="PF06207">
    <property type="entry name" value="DUF1002"/>
    <property type="match status" value="1"/>
</dbReference>
<comment type="caution">
    <text evidence="2">The sequence shown here is derived from an EMBL/GenBank/DDBJ whole genome shotgun (WGS) entry which is preliminary data.</text>
</comment>